<comment type="caution">
    <text evidence="2">The sequence shown here is derived from an EMBL/GenBank/DDBJ whole genome shotgun (WGS) entry which is preliminary data.</text>
</comment>
<keyword evidence="3" id="KW-1185">Reference proteome</keyword>
<dbReference type="EMBL" id="VUJU01004357">
    <property type="protein sequence ID" value="KAF0754639.1"/>
    <property type="molecule type" value="Genomic_DNA"/>
</dbReference>
<name>A0A6G0YET4_APHCR</name>
<gene>
    <name evidence="2" type="ORF">FWK35_00015235</name>
</gene>
<feature type="compositionally biased region" description="Basic and acidic residues" evidence="1">
    <location>
        <begin position="1"/>
        <end position="10"/>
    </location>
</feature>
<protein>
    <submittedName>
        <fullName evidence="2">CCHC-type domain-containing protein</fullName>
    </submittedName>
</protein>
<dbReference type="Gene3D" id="4.10.60.10">
    <property type="entry name" value="Zinc finger, CCHC-type"/>
    <property type="match status" value="1"/>
</dbReference>
<feature type="region of interest" description="Disordered" evidence="1">
    <location>
        <begin position="55"/>
        <end position="84"/>
    </location>
</feature>
<feature type="region of interest" description="Disordered" evidence="1">
    <location>
        <begin position="1"/>
        <end position="32"/>
    </location>
</feature>
<evidence type="ECO:0000313" key="3">
    <source>
        <dbReference type="Proteomes" id="UP000478052"/>
    </source>
</evidence>
<proteinExistence type="predicted"/>
<dbReference type="AlphaFoldDB" id="A0A6G0YET4"/>
<feature type="compositionally biased region" description="Low complexity" evidence="1">
    <location>
        <begin position="64"/>
        <end position="84"/>
    </location>
</feature>
<feature type="compositionally biased region" description="Polar residues" evidence="1">
    <location>
        <begin position="103"/>
        <end position="113"/>
    </location>
</feature>
<feature type="compositionally biased region" description="Polar residues" evidence="1">
    <location>
        <begin position="11"/>
        <end position="32"/>
    </location>
</feature>
<feature type="region of interest" description="Disordered" evidence="1">
    <location>
        <begin position="98"/>
        <end position="121"/>
    </location>
</feature>
<feature type="non-terminal residue" evidence="2">
    <location>
        <position position="121"/>
    </location>
</feature>
<evidence type="ECO:0000313" key="2">
    <source>
        <dbReference type="EMBL" id="KAF0754639.1"/>
    </source>
</evidence>
<accession>A0A6G0YET4</accession>
<reference evidence="2 3" key="1">
    <citation type="submission" date="2019-08" db="EMBL/GenBank/DDBJ databases">
        <title>Whole genome of Aphis craccivora.</title>
        <authorList>
            <person name="Voronova N.V."/>
            <person name="Shulinski R.S."/>
            <person name="Bandarenka Y.V."/>
            <person name="Zhorov D.G."/>
            <person name="Warner D."/>
        </authorList>
    </citation>
    <scope>NUCLEOTIDE SEQUENCE [LARGE SCALE GENOMIC DNA]</scope>
    <source>
        <strain evidence="2">180601</strain>
        <tissue evidence="2">Whole Body</tissue>
    </source>
</reference>
<evidence type="ECO:0000256" key="1">
    <source>
        <dbReference type="SAM" id="MobiDB-lite"/>
    </source>
</evidence>
<dbReference type="Proteomes" id="UP000478052">
    <property type="component" value="Unassembled WGS sequence"/>
</dbReference>
<organism evidence="2 3">
    <name type="scientific">Aphis craccivora</name>
    <name type="common">Cowpea aphid</name>
    <dbReference type="NCBI Taxonomy" id="307492"/>
    <lineage>
        <taxon>Eukaryota</taxon>
        <taxon>Metazoa</taxon>
        <taxon>Ecdysozoa</taxon>
        <taxon>Arthropoda</taxon>
        <taxon>Hexapoda</taxon>
        <taxon>Insecta</taxon>
        <taxon>Pterygota</taxon>
        <taxon>Neoptera</taxon>
        <taxon>Paraneoptera</taxon>
        <taxon>Hemiptera</taxon>
        <taxon>Sternorrhyncha</taxon>
        <taxon>Aphidomorpha</taxon>
        <taxon>Aphidoidea</taxon>
        <taxon>Aphididae</taxon>
        <taxon>Aphidini</taxon>
        <taxon>Aphis</taxon>
        <taxon>Aphis</taxon>
    </lineage>
</organism>
<sequence length="121" mass="13684">MGHWARDCRYETNTTKPSTGASTSTAPKASVSTITCRYCRKPGHTKEEYRKLKYVNAKRAGEPTNSSTQNSKNSSLQPQNNRNLIRRNILNNTARQKIEQDHVQCQSPQTIPTDSKFLIDS</sequence>
<dbReference type="OrthoDB" id="6628276at2759"/>